<organism evidence="1 2">
    <name type="scientific">Lutibacter profundi</name>
    <dbReference type="NCBI Taxonomy" id="1622118"/>
    <lineage>
        <taxon>Bacteria</taxon>
        <taxon>Pseudomonadati</taxon>
        <taxon>Bacteroidota</taxon>
        <taxon>Flavobacteriia</taxon>
        <taxon>Flavobacteriales</taxon>
        <taxon>Flavobacteriaceae</taxon>
        <taxon>Lutibacter</taxon>
    </lineage>
</organism>
<accession>A0A120IE15</accession>
<protein>
    <submittedName>
        <fullName evidence="1">Uncharacterized protein</fullName>
    </submittedName>
</protein>
<reference evidence="2" key="1">
    <citation type="submission" date="2015-12" db="EMBL/GenBank/DDBJ databases">
        <title>Complete genome sequence of Lutibacter profundus strain LP1.</title>
        <authorList>
            <person name="Wissuwa J."/>
            <person name="Le Moine Bauer S."/>
            <person name="Stokke R."/>
            <person name="Dahle H."/>
            <person name="Steen I.H."/>
        </authorList>
    </citation>
    <scope>NUCLEOTIDE SEQUENCE [LARGE SCALE GENOMIC DNA]</scope>
    <source>
        <strain evidence="2">LP1</strain>
    </source>
</reference>
<evidence type="ECO:0000313" key="2">
    <source>
        <dbReference type="Proteomes" id="UP000059672"/>
    </source>
</evidence>
<name>A0A120IE15_9FLAO</name>
<dbReference type="Proteomes" id="UP000059672">
    <property type="component" value="Chromosome"/>
</dbReference>
<reference evidence="1 2" key="2">
    <citation type="journal article" date="2016" name="Int. J. Syst. Evol. Microbiol.">
        <title>Lutibacter profundi sp. nov., isolated from a deep-sea hydrothermal system on the Arctic Mid-Ocean Ridge and emended description of the genus Lutibacter.</title>
        <authorList>
            <person name="Le Moine Bauer S."/>
            <person name="Roalkvam I."/>
            <person name="Steen I.H."/>
            <person name="Dahle H."/>
        </authorList>
    </citation>
    <scope>NUCLEOTIDE SEQUENCE [LARGE SCALE GENOMIC DNA]</scope>
    <source>
        <strain evidence="1 2">LP1</strain>
    </source>
</reference>
<dbReference type="AlphaFoldDB" id="A0A120IE15"/>
<sequence>MKRLIILFIGIQLTSCGMSKISTSKRVDLINIESNIEIENFLEYSANEIYEIEDLSNYKKTNPIKTQHCSSIQTFKKNGIDFVLVPKIAFREDIKREKSNSLIILEYRGFLNFSNGGDDVLDYYLNNSNNQINISNTFDKTETIFTIDKFGKIEIVDKKVKKINDSTFEKIHILDNIKVGENGDSIKFIETFKINLKKNIKVKRTVKEKWICD</sequence>
<dbReference type="OrthoDB" id="9823454at2"/>
<dbReference type="RefSeq" id="WP_068206084.1">
    <property type="nucleotide sequence ID" value="NZ_CP013355.1"/>
</dbReference>
<evidence type="ECO:0000313" key="1">
    <source>
        <dbReference type="EMBL" id="AMC10240.1"/>
    </source>
</evidence>
<dbReference type="EMBL" id="CP013355">
    <property type="protein sequence ID" value="AMC10240.1"/>
    <property type="molecule type" value="Genomic_DNA"/>
</dbReference>
<keyword evidence="2" id="KW-1185">Reference proteome</keyword>
<dbReference type="KEGG" id="lut:Lupro_02775"/>
<gene>
    <name evidence="1" type="ORF">Lupro_02775</name>
</gene>
<proteinExistence type="predicted"/>